<accession>A0A4P8Y0C4</accession>
<keyword evidence="2" id="KW-1185">Reference proteome</keyword>
<dbReference type="Pfam" id="PF11007">
    <property type="entry name" value="CotJA"/>
    <property type="match status" value="1"/>
</dbReference>
<name>A0A4P8Y0C4_9FIRM</name>
<evidence type="ECO:0000313" key="2">
    <source>
        <dbReference type="Proteomes" id="UP000301475"/>
    </source>
</evidence>
<evidence type="ECO:0000313" key="1">
    <source>
        <dbReference type="EMBL" id="QCT07959.1"/>
    </source>
</evidence>
<reference evidence="1 2" key="1">
    <citation type="submission" date="2019-04" db="EMBL/GenBank/DDBJ databases">
        <authorList>
            <person name="Embree M."/>
            <person name="Gaffney J.R."/>
        </authorList>
    </citation>
    <scope>NUCLEOTIDE SEQUENCE [LARGE SCALE GENOMIC DNA]</scope>
    <source>
        <strain evidence="1 2">JE7A12</strain>
    </source>
</reference>
<dbReference type="OrthoDB" id="9800571at2"/>
<organism evidence="1 2">
    <name type="scientific">Ruminococcus bovis</name>
    <dbReference type="NCBI Taxonomy" id="2564099"/>
    <lineage>
        <taxon>Bacteria</taxon>
        <taxon>Bacillati</taxon>
        <taxon>Bacillota</taxon>
        <taxon>Clostridia</taxon>
        <taxon>Eubacteriales</taxon>
        <taxon>Oscillospiraceae</taxon>
        <taxon>Ruminococcus</taxon>
    </lineage>
</organism>
<dbReference type="AlphaFoldDB" id="A0A4P8Y0C4"/>
<protein>
    <submittedName>
        <fullName evidence="1">Spore coat associated protein CotJA</fullName>
    </submittedName>
</protein>
<dbReference type="KEGG" id="ruj:E5Z56_00995"/>
<gene>
    <name evidence="1" type="ORF">E5Z56_00995</name>
</gene>
<sequence length="45" mass="5005">MAYVPYQCNNPKFYSVAHGFEAGTMFPTLHKPFFGSKCTGGKNDD</sequence>
<dbReference type="Proteomes" id="UP000301475">
    <property type="component" value="Chromosome"/>
</dbReference>
<proteinExistence type="predicted"/>
<dbReference type="EMBL" id="CP039381">
    <property type="protein sequence ID" value="QCT07959.1"/>
    <property type="molecule type" value="Genomic_DNA"/>
</dbReference>
<dbReference type="InterPro" id="IPR020256">
    <property type="entry name" value="Spore_coat_CotJA"/>
</dbReference>